<protein>
    <submittedName>
        <fullName evidence="1">Uncharacterized protein</fullName>
    </submittedName>
</protein>
<dbReference type="SUPFAM" id="SSF53474">
    <property type="entry name" value="alpha/beta-Hydrolases"/>
    <property type="match status" value="1"/>
</dbReference>
<dbReference type="PANTHER" id="PTHR34127:SF1">
    <property type="entry name" value="OS04G0405600 PROTEIN"/>
    <property type="match status" value="1"/>
</dbReference>
<dbReference type="Gene3D" id="3.40.50.1820">
    <property type="entry name" value="alpha/beta hydrolase"/>
    <property type="match status" value="1"/>
</dbReference>
<dbReference type="AlphaFoldDB" id="A0A7S3BYS1"/>
<sequence>MQLGQRAPPRVARCGRARTATRRRARYARLLASASSPQERRSSSALQAWEVVGRPSQQAWVRRPSGTAPFCVAHFVGGAFAGAAPQLTYGLFLERLAEHGVLVVATPFKTGLDHHASAEQVLFAFDAAKAELGDEVEGLPVFGVGHSLGALLTLLACARFLPERAGNVLMSFNNSVAKAVPLFSPAAAPLTSMMAPVLAELGKSYQATKPLRAGLADAAGAQLREVSPPIVREMLPLAEQLEALAEDFANAADVGNVDFNPTPEDAKRTIRARYGVRRNLLVRFREDAIDETDALAYALLANGSAVGGAIDLRVVSLPGTHVRPNQQRLPEDLDVPPEVAEAAAASGAALQDLAESLPGALLGSPLGTLAQDAARNARELGGAIEAASTMQGAAALNADAEADLDRLARGIAKWMSKAATGRDRS</sequence>
<dbReference type="PANTHER" id="PTHR34127">
    <property type="entry name" value="OS04G0405600 PROTEIN"/>
    <property type="match status" value="1"/>
</dbReference>
<evidence type="ECO:0000313" key="1">
    <source>
        <dbReference type="EMBL" id="CAE0148994.1"/>
    </source>
</evidence>
<dbReference type="InterPro" id="IPR010765">
    <property type="entry name" value="DUF1350"/>
</dbReference>
<dbReference type="Pfam" id="PF07082">
    <property type="entry name" value="DUF1350"/>
    <property type="match status" value="1"/>
</dbReference>
<reference evidence="1" key="1">
    <citation type="submission" date="2021-01" db="EMBL/GenBank/DDBJ databases">
        <authorList>
            <person name="Corre E."/>
            <person name="Pelletier E."/>
            <person name="Niang G."/>
            <person name="Scheremetjew M."/>
            <person name="Finn R."/>
            <person name="Kale V."/>
            <person name="Holt S."/>
            <person name="Cochrane G."/>
            <person name="Meng A."/>
            <person name="Brown T."/>
            <person name="Cohen L."/>
        </authorList>
    </citation>
    <scope>NUCLEOTIDE SEQUENCE</scope>
    <source>
        <strain evidence="1">RCC927</strain>
    </source>
</reference>
<organism evidence="1">
    <name type="scientific">Prasinoderma singulare</name>
    <dbReference type="NCBI Taxonomy" id="676789"/>
    <lineage>
        <taxon>Eukaryota</taxon>
        <taxon>Viridiplantae</taxon>
        <taxon>Prasinodermophyta</taxon>
        <taxon>Prasinodermophyceae</taxon>
        <taxon>Prasinodermales</taxon>
        <taxon>Prasinodermaceae</taxon>
        <taxon>Prasinoderma</taxon>
    </lineage>
</organism>
<dbReference type="InterPro" id="IPR029058">
    <property type="entry name" value="AB_hydrolase_fold"/>
</dbReference>
<dbReference type="EMBL" id="HBHY01018863">
    <property type="protein sequence ID" value="CAE0148994.1"/>
    <property type="molecule type" value="Transcribed_RNA"/>
</dbReference>
<gene>
    <name evidence="1" type="ORF">PSIN1315_LOCUS12088</name>
</gene>
<name>A0A7S3BYS1_9VIRI</name>
<accession>A0A7S3BYS1</accession>
<proteinExistence type="predicted"/>